<feature type="non-terminal residue" evidence="10">
    <location>
        <position position="1"/>
    </location>
</feature>
<dbReference type="Gene3D" id="6.10.140.1350">
    <property type="match status" value="1"/>
</dbReference>
<dbReference type="EMBL" id="VXAN01000037">
    <property type="protein sequence ID" value="NXK59942.1"/>
    <property type="molecule type" value="Genomic_DNA"/>
</dbReference>
<dbReference type="PANTHER" id="PTHR13437:SF2">
    <property type="entry name" value="NUCLEOPORIN P58_P45"/>
    <property type="match status" value="1"/>
</dbReference>
<protein>
    <submittedName>
        <fullName evidence="10">NUP58 protein</fullName>
    </submittedName>
</protein>
<organism evidence="10 11">
    <name type="scientific">Sylvietta virens</name>
    <name type="common">Green crombec</name>
    <dbReference type="NCBI Taxonomy" id="208069"/>
    <lineage>
        <taxon>Eukaryota</taxon>
        <taxon>Metazoa</taxon>
        <taxon>Chordata</taxon>
        <taxon>Craniata</taxon>
        <taxon>Vertebrata</taxon>
        <taxon>Euteleostomi</taxon>
        <taxon>Archelosauria</taxon>
        <taxon>Archosauria</taxon>
        <taxon>Dinosauria</taxon>
        <taxon>Saurischia</taxon>
        <taxon>Theropoda</taxon>
        <taxon>Coelurosauria</taxon>
        <taxon>Aves</taxon>
        <taxon>Neognathae</taxon>
        <taxon>Neoaves</taxon>
        <taxon>Telluraves</taxon>
        <taxon>Australaves</taxon>
        <taxon>Passeriformes</taxon>
        <taxon>Sylvioidea</taxon>
        <taxon>Sylviidae</taxon>
        <taxon>Acrocephalinae</taxon>
        <taxon>Sylvietta</taxon>
    </lineage>
</organism>
<evidence type="ECO:0000256" key="6">
    <source>
        <dbReference type="ARBA" id="ARBA00023132"/>
    </source>
</evidence>
<accession>A0A7L0KW87</accession>
<evidence type="ECO:0000256" key="5">
    <source>
        <dbReference type="ARBA" id="ARBA00023010"/>
    </source>
</evidence>
<evidence type="ECO:0000256" key="2">
    <source>
        <dbReference type="ARBA" id="ARBA00022448"/>
    </source>
</evidence>
<keyword evidence="11" id="KW-1185">Reference proteome</keyword>
<reference evidence="10 11" key="1">
    <citation type="submission" date="2019-09" db="EMBL/GenBank/DDBJ databases">
        <title>Bird 10,000 Genomes (B10K) Project - Family phase.</title>
        <authorList>
            <person name="Zhang G."/>
        </authorList>
    </citation>
    <scope>NUCLEOTIDE SEQUENCE [LARGE SCALE GENOMIC DNA]</scope>
    <source>
        <strain evidence="10">B10K-DU-009-59</strain>
        <tissue evidence="10">Muscle</tissue>
    </source>
</reference>
<feature type="non-terminal residue" evidence="10">
    <location>
        <position position="553"/>
    </location>
</feature>
<dbReference type="Proteomes" id="UP000567822">
    <property type="component" value="Unassembled WGS sequence"/>
</dbReference>
<keyword evidence="7" id="KW-0539">Nucleus</keyword>
<keyword evidence="3" id="KW-0509">mRNA transport</keyword>
<comment type="subcellular location">
    <subcellularLocation>
        <location evidence="1">Nucleus</location>
        <location evidence="1">Nuclear pore complex</location>
    </subcellularLocation>
</comment>
<evidence type="ECO:0000256" key="7">
    <source>
        <dbReference type="ARBA" id="ARBA00023242"/>
    </source>
</evidence>
<name>A0A7L0KW87_9SYLV</name>
<evidence type="ECO:0000313" key="10">
    <source>
        <dbReference type="EMBL" id="NXK59942.1"/>
    </source>
</evidence>
<sequence>SSTGGLNFGTLGSSTATATTSAPSLGFGSGLFGSKSTTGFTLGSTSTVITVFGFLLGTPATTSAAATGFSLGFNKPAASATPFALPVTSTSTGGLSLSSALTSTPAAGTTGFTLNLGGTTAPTTTASTGLSLGGALAGLGGSLFQNTSTAATGLGQNALGLSLGTTAAPSTTANEGLGGIDFSSSSDKKSKDSKALKDENLPPVICQDVENLQKFVKEQKQVQEEISRMSSKAMLKVQEDIKALKQLLSVVASGLQRNILNIDKLKVETAQELKNAEIALRTQKTPPGLQHENTAPADYFRILVEQFEVQLQQYRQQIEELENHLATQANNSHITPQDLSMAMQKIYQTFVALAAQLQSIHENVKMLKDQYLGYRKSFLGDAMDVFEARRTEAKKWQSAPRVTTGPTPFSNIPNAAAVAMAATLTQQQQPATGPQPSLGVSFGTPFGSGIGTGLQSSGLGSSSLGGFGSSSAFGSSATGASSFGFGTTSKPSGSLSAGFGSSTTSGFNFSNPGITASAGLTFGVSNPASAGFGTGGQLLQLKKPPAGNKRGKR</sequence>
<proteinExistence type="predicted"/>
<evidence type="ECO:0000256" key="3">
    <source>
        <dbReference type="ARBA" id="ARBA00022816"/>
    </source>
</evidence>
<keyword evidence="6" id="KW-0906">Nuclear pore complex</keyword>
<dbReference type="GO" id="GO:0015031">
    <property type="term" value="P:protein transport"/>
    <property type="evidence" value="ECO:0007669"/>
    <property type="project" value="UniProtKB-KW"/>
</dbReference>
<evidence type="ECO:0000256" key="9">
    <source>
        <dbReference type="SAM" id="MobiDB-lite"/>
    </source>
</evidence>
<evidence type="ECO:0000256" key="8">
    <source>
        <dbReference type="SAM" id="Coils"/>
    </source>
</evidence>
<dbReference type="GO" id="GO:0005643">
    <property type="term" value="C:nuclear pore"/>
    <property type="evidence" value="ECO:0007669"/>
    <property type="project" value="UniProtKB-SubCell"/>
</dbReference>
<evidence type="ECO:0000256" key="1">
    <source>
        <dbReference type="ARBA" id="ARBA00004567"/>
    </source>
</evidence>
<keyword evidence="8" id="KW-0175">Coiled coil</keyword>
<feature type="region of interest" description="Disordered" evidence="9">
    <location>
        <begin position="531"/>
        <end position="553"/>
    </location>
</feature>
<gene>
    <name evidence="10" type="primary">Nup58</name>
    <name evidence="10" type="ORF">SYLVIR_R05825</name>
</gene>
<keyword evidence="4" id="KW-0653">Protein transport</keyword>
<dbReference type="Pfam" id="PF15967">
    <property type="entry name" value="Nucleoporin_FG2"/>
    <property type="match status" value="1"/>
</dbReference>
<evidence type="ECO:0000256" key="4">
    <source>
        <dbReference type="ARBA" id="ARBA00022927"/>
    </source>
</evidence>
<feature type="coiled-coil region" evidence="8">
    <location>
        <begin position="304"/>
        <end position="331"/>
    </location>
</feature>
<keyword evidence="2" id="KW-0813">Transport</keyword>
<dbReference type="PANTHER" id="PTHR13437">
    <property type="entry name" value="NUCLEOPORIN P58/P45 NUCLEOPORIN-LIKE PROTEIN 1"/>
    <property type="match status" value="1"/>
</dbReference>
<dbReference type="InterPro" id="IPR024882">
    <property type="entry name" value="NUP58/p45/49"/>
</dbReference>
<feature type="region of interest" description="Disordered" evidence="9">
    <location>
        <begin position="174"/>
        <end position="196"/>
    </location>
</feature>
<keyword evidence="5" id="KW-0811">Translocation</keyword>
<dbReference type="AlphaFoldDB" id="A0A7L0KW87"/>
<dbReference type="GO" id="GO:0051028">
    <property type="term" value="P:mRNA transport"/>
    <property type="evidence" value="ECO:0007669"/>
    <property type="project" value="UniProtKB-KW"/>
</dbReference>
<evidence type="ECO:0000313" key="11">
    <source>
        <dbReference type="Proteomes" id="UP000567822"/>
    </source>
</evidence>
<comment type="caution">
    <text evidence="10">The sequence shown here is derived from an EMBL/GenBank/DDBJ whole genome shotgun (WGS) entry which is preliminary data.</text>
</comment>
<dbReference type="GO" id="GO:0017056">
    <property type="term" value="F:structural constituent of nuclear pore"/>
    <property type="evidence" value="ECO:0007669"/>
    <property type="project" value="InterPro"/>
</dbReference>
<dbReference type="GO" id="GO:0008139">
    <property type="term" value="F:nuclear localization sequence binding"/>
    <property type="evidence" value="ECO:0007669"/>
    <property type="project" value="InterPro"/>
</dbReference>
<feature type="compositionally biased region" description="Basic and acidic residues" evidence="9">
    <location>
        <begin position="186"/>
        <end position="196"/>
    </location>
</feature>